<dbReference type="RefSeq" id="WP_272637564.1">
    <property type="nucleotide sequence ID" value="NZ_JAZDDF010000007.1"/>
</dbReference>
<dbReference type="EC" id="3.1.1.96" evidence="2"/>
<accession>A0ABU7IKR3</accession>
<dbReference type="EMBL" id="JAZDDF010000007">
    <property type="protein sequence ID" value="MEE1973554.1"/>
    <property type="molecule type" value="Genomic_DNA"/>
</dbReference>
<dbReference type="PANTHER" id="PTHR10472:SF5">
    <property type="entry name" value="D-AMINOACYL-TRNA DEACYLASE 1"/>
    <property type="match status" value="1"/>
</dbReference>
<protein>
    <recommendedName>
        <fullName evidence="2">D-aminoacyl-tRNA deacylase</fullName>
        <shortName evidence="2">DTD</shortName>
        <ecNumber evidence="2">3.1.1.96</ecNumber>
    </recommendedName>
    <alternativeName>
        <fullName evidence="2">Gly-tRNA(Ala) deacylase</fullName>
        <ecNumber evidence="2">3.1.1.-</ecNumber>
    </alternativeName>
</protein>
<dbReference type="EC" id="3.1.1.-" evidence="2"/>
<evidence type="ECO:0000256" key="1">
    <source>
        <dbReference type="ARBA" id="ARBA00009673"/>
    </source>
</evidence>
<comment type="catalytic activity">
    <reaction evidence="2">
        <text>a D-aminoacyl-tRNA + H2O = a tRNA + a D-alpha-amino acid + H(+)</text>
        <dbReference type="Rhea" id="RHEA:13953"/>
        <dbReference type="Rhea" id="RHEA-COMP:10123"/>
        <dbReference type="Rhea" id="RHEA-COMP:10124"/>
        <dbReference type="ChEBI" id="CHEBI:15377"/>
        <dbReference type="ChEBI" id="CHEBI:15378"/>
        <dbReference type="ChEBI" id="CHEBI:59871"/>
        <dbReference type="ChEBI" id="CHEBI:78442"/>
        <dbReference type="ChEBI" id="CHEBI:79333"/>
        <dbReference type="EC" id="3.1.1.96"/>
    </reaction>
</comment>
<dbReference type="Gene3D" id="3.50.80.10">
    <property type="entry name" value="D-tyrosyl-tRNA(Tyr) deacylase"/>
    <property type="match status" value="1"/>
</dbReference>
<name>A0ABU7IKR3_9FLAO</name>
<keyword evidence="2" id="KW-0694">RNA-binding</keyword>
<dbReference type="PANTHER" id="PTHR10472">
    <property type="entry name" value="D-TYROSYL-TRNA TYR DEACYLASE"/>
    <property type="match status" value="1"/>
</dbReference>
<gene>
    <name evidence="2 3" type="primary">dtd</name>
    <name evidence="3" type="ORF">V1H85_13920</name>
</gene>
<dbReference type="NCBIfam" id="TIGR00256">
    <property type="entry name" value="D-aminoacyl-tRNA deacylase"/>
    <property type="match status" value="1"/>
</dbReference>
<evidence type="ECO:0000256" key="2">
    <source>
        <dbReference type="HAMAP-Rule" id="MF_00518"/>
    </source>
</evidence>
<evidence type="ECO:0000313" key="4">
    <source>
        <dbReference type="Proteomes" id="UP001343698"/>
    </source>
</evidence>
<comment type="similarity">
    <text evidence="1 2">Belongs to the DTD family.</text>
</comment>
<dbReference type="HAMAP" id="MF_00518">
    <property type="entry name" value="Deacylase_Dtd"/>
    <property type="match status" value="1"/>
</dbReference>
<dbReference type="InterPro" id="IPR003732">
    <property type="entry name" value="Daa-tRNA_deacyls_DTD"/>
</dbReference>
<organism evidence="3 4">
    <name type="scientific">Maribacter flavus</name>
    <dbReference type="NCBI Taxonomy" id="1658664"/>
    <lineage>
        <taxon>Bacteria</taxon>
        <taxon>Pseudomonadati</taxon>
        <taxon>Bacteroidota</taxon>
        <taxon>Flavobacteriia</taxon>
        <taxon>Flavobacteriales</taxon>
        <taxon>Flavobacteriaceae</taxon>
        <taxon>Maribacter</taxon>
    </lineage>
</organism>
<dbReference type="InterPro" id="IPR023509">
    <property type="entry name" value="DTD-like_sf"/>
</dbReference>
<comment type="subcellular location">
    <subcellularLocation>
        <location evidence="2">Cytoplasm</location>
    </subcellularLocation>
</comment>
<reference evidence="3 4" key="1">
    <citation type="submission" date="2024-01" db="EMBL/GenBank/DDBJ databases">
        <title>Maribacter spp. originated from different algae showed divergent polysaccharides utilization ability.</title>
        <authorList>
            <person name="Wang H."/>
            <person name="Wu Y."/>
        </authorList>
    </citation>
    <scope>NUCLEOTIDE SEQUENCE [LARGE SCALE GENOMIC DNA]</scope>
    <source>
        <strain evidence="3 4">KPT27_14</strain>
    </source>
</reference>
<keyword evidence="4" id="KW-1185">Reference proteome</keyword>
<keyword evidence="2 3" id="KW-0378">Hydrolase</keyword>
<sequence length="150" mass="16435">MRTVIQRVGKARVTVDGKVISSIGQGLLLLLGIVAEDSDEDIDWLVKKVLNLRIFNDGSGVMNKSILDIGGEIIVVSQFTLHASTKKGNRPSYIKAAKPENAIPLYERFVHKMELEFGKKVGTGIFGADMKVDLLNDGPVTIIIDTKNKE</sequence>
<comment type="caution">
    <text evidence="3">The sequence shown here is derived from an EMBL/GenBank/DDBJ whole genome shotgun (WGS) entry which is preliminary data.</text>
</comment>
<keyword evidence="2" id="KW-0963">Cytoplasm</keyword>
<comment type="function">
    <text evidence="2">An aminoacyl-tRNA editing enzyme that deacylates mischarged D-aminoacyl-tRNAs. Also deacylates mischarged glycyl-tRNA(Ala), protecting cells against glycine mischarging by AlaRS. Acts via tRNA-based rather than protein-based catalysis; rejects L-amino acids rather than detecting D-amino acids in the active site. By recycling D-aminoacyl-tRNA to D-amino acids and free tRNA molecules, this enzyme counteracts the toxicity associated with the formation of D-aminoacyl-tRNA entities in vivo and helps enforce protein L-homochirality.</text>
</comment>
<dbReference type="Proteomes" id="UP001343698">
    <property type="component" value="Unassembled WGS sequence"/>
</dbReference>
<dbReference type="Pfam" id="PF02580">
    <property type="entry name" value="Tyr_Deacylase"/>
    <property type="match status" value="1"/>
</dbReference>
<comment type="subunit">
    <text evidence="2">Homodimer.</text>
</comment>
<evidence type="ECO:0000313" key="3">
    <source>
        <dbReference type="EMBL" id="MEE1973554.1"/>
    </source>
</evidence>
<proteinExistence type="inferred from homology"/>
<comment type="domain">
    <text evidence="2">A Gly-cisPro motif from one monomer fits into the active site of the other monomer to allow specific chiral rejection of L-amino acids.</text>
</comment>
<dbReference type="SUPFAM" id="SSF69500">
    <property type="entry name" value="DTD-like"/>
    <property type="match status" value="1"/>
</dbReference>
<comment type="catalytic activity">
    <reaction evidence="2">
        <text>glycyl-tRNA(Ala) + H2O = tRNA(Ala) + glycine + H(+)</text>
        <dbReference type="Rhea" id="RHEA:53744"/>
        <dbReference type="Rhea" id="RHEA-COMP:9657"/>
        <dbReference type="Rhea" id="RHEA-COMP:13640"/>
        <dbReference type="ChEBI" id="CHEBI:15377"/>
        <dbReference type="ChEBI" id="CHEBI:15378"/>
        <dbReference type="ChEBI" id="CHEBI:57305"/>
        <dbReference type="ChEBI" id="CHEBI:78442"/>
        <dbReference type="ChEBI" id="CHEBI:78522"/>
    </reaction>
</comment>
<dbReference type="GO" id="GO:0051499">
    <property type="term" value="F:D-aminoacyl-tRNA deacylase activity"/>
    <property type="evidence" value="ECO:0007669"/>
    <property type="project" value="UniProtKB-EC"/>
</dbReference>
<feature type="short sequence motif" description="Gly-cisPro motif, important for rejection of L-amino acids" evidence="2">
    <location>
        <begin position="138"/>
        <end position="139"/>
    </location>
</feature>
<keyword evidence="2" id="KW-0820">tRNA-binding</keyword>